<dbReference type="Pfam" id="PF07699">
    <property type="entry name" value="Ephrin_rec_like"/>
    <property type="match status" value="5"/>
</dbReference>
<feature type="domain" description="Tyrosine-protein kinase ephrin type A/B receptor-like" evidence="1">
    <location>
        <begin position="36"/>
        <end position="83"/>
    </location>
</feature>
<evidence type="ECO:0000313" key="3">
    <source>
        <dbReference type="Proteomes" id="UP001209878"/>
    </source>
</evidence>
<name>A0AAD9NLG8_RIDPI</name>
<evidence type="ECO:0000259" key="1">
    <source>
        <dbReference type="Pfam" id="PF07699"/>
    </source>
</evidence>
<organism evidence="2 3">
    <name type="scientific">Ridgeia piscesae</name>
    <name type="common">Tubeworm</name>
    <dbReference type="NCBI Taxonomy" id="27915"/>
    <lineage>
        <taxon>Eukaryota</taxon>
        <taxon>Metazoa</taxon>
        <taxon>Spiralia</taxon>
        <taxon>Lophotrochozoa</taxon>
        <taxon>Annelida</taxon>
        <taxon>Polychaeta</taxon>
        <taxon>Sedentaria</taxon>
        <taxon>Canalipalpata</taxon>
        <taxon>Sabellida</taxon>
        <taxon>Siboglinidae</taxon>
        <taxon>Ridgeia</taxon>
    </lineage>
</organism>
<protein>
    <recommendedName>
        <fullName evidence="1">Tyrosine-protein kinase ephrin type A/B receptor-like domain-containing protein</fullName>
    </recommendedName>
</protein>
<feature type="domain" description="Tyrosine-protein kinase ephrin type A/B receptor-like" evidence="1">
    <location>
        <begin position="90"/>
        <end position="137"/>
    </location>
</feature>
<dbReference type="InterPro" id="IPR052071">
    <property type="entry name" value="SCUB_EGF-like_domain"/>
</dbReference>
<dbReference type="GO" id="GO:0005615">
    <property type="term" value="C:extracellular space"/>
    <property type="evidence" value="ECO:0007669"/>
    <property type="project" value="TreeGrafter"/>
</dbReference>
<dbReference type="SMART" id="SM01411">
    <property type="entry name" value="Ephrin_rec_like"/>
    <property type="match status" value="5"/>
</dbReference>
<reference evidence="2" key="1">
    <citation type="journal article" date="2023" name="Mol. Biol. Evol.">
        <title>Third-Generation Sequencing Reveals the Adaptive Role of the Epigenome in Three Deep-Sea Polychaetes.</title>
        <authorList>
            <person name="Perez M."/>
            <person name="Aroh O."/>
            <person name="Sun Y."/>
            <person name="Lan Y."/>
            <person name="Juniper S.K."/>
            <person name="Young C.R."/>
            <person name="Angers B."/>
            <person name="Qian P.Y."/>
        </authorList>
    </citation>
    <scope>NUCLEOTIDE SEQUENCE</scope>
    <source>
        <strain evidence="2">R07B-5</strain>
    </source>
</reference>
<dbReference type="InterPro" id="IPR011641">
    <property type="entry name" value="Tyr-kin_ephrin_A/B_rcpt-like"/>
</dbReference>
<dbReference type="SUPFAM" id="SSF57184">
    <property type="entry name" value="Growth factor receptor domain"/>
    <property type="match status" value="2"/>
</dbReference>
<feature type="domain" description="Tyrosine-protein kinase ephrin type A/B receptor-like" evidence="1">
    <location>
        <begin position="203"/>
        <end position="247"/>
    </location>
</feature>
<dbReference type="InterPro" id="IPR009030">
    <property type="entry name" value="Growth_fac_rcpt_cys_sf"/>
</dbReference>
<accession>A0AAD9NLG8</accession>
<dbReference type="GO" id="GO:0007165">
    <property type="term" value="P:signal transduction"/>
    <property type="evidence" value="ECO:0007669"/>
    <property type="project" value="TreeGrafter"/>
</dbReference>
<keyword evidence="3" id="KW-1185">Reference proteome</keyword>
<dbReference type="AlphaFoldDB" id="A0AAD9NLG8"/>
<dbReference type="PANTHER" id="PTHR24046:SF5">
    <property type="entry name" value="EGF-LIKE DOMAIN-CONTAINING PROTEIN"/>
    <property type="match status" value="1"/>
</dbReference>
<gene>
    <name evidence="2" type="ORF">NP493_919g02024</name>
</gene>
<dbReference type="EMBL" id="JAODUO010000917">
    <property type="protein sequence ID" value="KAK2172943.1"/>
    <property type="molecule type" value="Genomic_DNA"/>
</dbReference>
<feature type="domain" description="Tyrosine-protein kinase ephrin type A/B receptor-like" evidence="1">
    <location>
        <begin position="150"/>
        <end position="193"/>
    </location>
</feature>
<dbReference type="PANTHER" id="PTHR24046">
    <property type="entry name" value="SIGNAL PEPTIDE, CUB AND EGF-LIKE DOMAIN-CONTAINING"/>
    <property type="match status" value="1"/>
</dbReference>
<dbReference type="Proteomes" id="UP001209878">
    <property type="component" value="Unassembled WGS sequence"/>
</dbReference>
<feature type="domain" description="Tyrosine-protein kinase ephrin type A/B receptor-like" evidence="1">
    <location>
        <begin position="261"/>
        <end position="300"/>
    </location>
</feature>
<proteinExistence type="predicted"/>
<evidence type="ECO:0000313" key="2">
    <source>
        <dbReference type="EMBL" id="KAK2172943.1"/>
    </source>
</evidence>
<comment type="caution">
    <text evidence="2">The sequence shown here is derived from an EMBL/GenBank/DDBJ whole genome shotgun (WGS) entry which is preliminary data.</text>
</comment>
<dbReference type="Gene3D" id="2.10.50.10">
    <property type="entry name" value="Tumor Necrosis Factor Receptor, subunit A, domain 2"/>
    <property type="match status" value="5"/>
</dbReference>
<sequence length="322" mass="35769">MESACGFQSTFLVTSVIEFSFGSNLLYRCSANCIAGQYLDKSESICRPCRRGTYQSKAWQTSCVDCPSGKTTLGEGFIAATDCVADCSDGNEYNMTSRNCVTCRQGFYRSQNVDDVCVPCPEGRTTTGSGSINKHQCTIANCTAGQHFTDRTRQDCQDCKRGYYQNKPLQNDCKMCLDSKTTASVRSKSVDACKRECDSGWELDETTGKCTQCDRGFYKDKTQHFYCQPCPRHLITISTGSTESSDCSQGNCTAGYMIAGKTCKECPFDSYQDNRWQTECIPCGDQMTTARKGATSSDECMCECIVVYHYYNESHLRTAGIY</sequence>
<dbReference type="GO" id="GO:0009986">
    <property type="term" value="C:cell surface"/>
    <property type="evidence" value="ECO:0007669"/>
    <property type="project" value="TreeGrafter"/>
</dbReference>